<name>A0ABY2DUR8_9FLAO</name>
<evidence type="ECO:0000313" key="4">
    <source>
        <dbReference type="Proteomes" id="UP000294685"/>
    </source>
</evidence>
<feature type="region of interest" description="Disordered" evidence="1">
    <location>
        <begin position="1"/>
        <end position="29"/>
    </location>
</feature>
<protein>
    <submittedName>
        <fullName evidence="3">CAP domain-containing protein</fullName>
    </submittedName>
</protein>
<dbReference type="InterPro" id="IPR035940">
    <property type="entry name" value="CAP_sf"/>
</dbReference>
<organism evidence="3 4">
    <name type="scientific">Flavobacterium ranwuense</name>
    <dbReference type="NCBI Taxonomy" id="2541725"/>
    <lineage>
        <taxon>Bacteria</taxon>
        <taxon>Pseudomonadati</taxon>
        <taxon>Bacteroidota</taxon>
        <taxon>Flavobacteriia</taxon>
        <taxon>Flavobacteriales</taxon>
        <taxon>Flavobacteriaceae</taxon>
        <taxon>Flavobacterium</taxon>
    </lineage>
</organism>
<keyword evidence="4" id="KW-1185">Reference proteome</keyword>
<accession>A0ABY2DUR8</accession>
<dbReference type="RefSeq" id="WP_131995580.1">
    <property type="nucleotide sequence ID" value="NZ_SMLH01000007.1"/>
</dbReference>
<reference evidence="3 4" key="1">
    <citation type="submission" date="2019-03" db="EMBL/GenBank/DDBJ databases">
        <title>Novel species of Flavobacterium.</title>
        <authorList>
            <person name="Liu Q."/>
            <person name="Xin Y.-H."/>
        </authorList>
    </citation>
    <scope>NUCLEOTIDE SEQUENCE [LARGE SCALE GENOMIC DNA]</scope>
    <source>
        <strain evidence="3 4">LB2P22</strain>
    </source>
</reference>
<dbReference type="Pfam" id="PF00188">
    <property type="entry name" value="CAP"/>
    <property type="match status" value="1"/>
</dbReference>
<comment type="caution">
    <text evidence="3">The sequence shown here is derived from an EMBL/GenBank/DDBJ whole genome shotgun (WGS) entry which is preliminary data.</text>
</comment>
<evidence type="ECO:0000256" key="1">
    <source>
        <dbReference type="SAM" id="MobiDB-lite"/>
    </source>
</evidence>
<dbReference type="Gene3D" id="3.40.33.10">
    <property type="entry name" value="CAP"/>
    <property type="match status" value="1"/>
</dbReference>
<gene>
    <name evidence="3" type="ORF">E0I61_12470</name>
</gene>
<proteinExistence type="predicted"/>
<dbReference type="CDD" id="cd05379">
    <property type="entry name" value="CAP_bacterial"/>
    <property type="match status" value="1"/>
</dbReference>
<feature type="domain" description="SCP" evidence="2">
    <location>
        <begin position="48"/>
        <end position="157"/>
    </location>
</feature>
<dbReference type="EMBL" id="SMLH01000007">
    <property type="protein sequence ID" value="TDE28341.1"/>
    <property type="molecule type" value="Genomic_DNA"/>
</dbReference>
<evidence type="ECO:0000313" key="3">
    <source>
        <dbReference type="EMBL" id="TDE28341.1"/>
    </source>
</evidence>
<sequence length="163" mass="17919">MNSCSTEAVPVEPTTVTSPTPTPPVSNVVPPATDARTYTYNAIETETLNLINAYRVRIGLKTLLKTDYISNKAQEHDNYMIVNNVLNHAGFDARSQDIMNVLRAKSVGENVAFNYSTAQAVFNGWLASSGHKANIEGDFTHFGISIRVDSAGKKYYTNIFARI</sequence>
<dbReference type="PANTHER" id="PTHR31157">
    <property type="entry name" value="SCP DOMAIN-CONTAINING PROTEIN"/>
    <property type="match status" value="1"/>
</dbReference>
<evidence type="ECO:0000259" key="2">
    <source>
        <dbReference type="Pfam" id="PF00188"/>
    </source>
</evidence>
<dbReference type="PANTHER" id="PTHR31157:SF1">
    <property type="entry name" value="SCP DOMAIN-CONTAINING PROTEIN"/>
    <property type="match status" value="1"/>
</dbReference>
<dbReference type="Proteomes" id="UP000294685">
    <property type="component" value="Unassembled WGS sequence"/>
</dbReference>
<dbReference type="InterPro" id="IPR014044">
    <property type="entry name" value="CAP_dom"/>
</dbReference>
<dbReference type="SUPFAM" id="SSF55797">
    <property type="entry name" value="PR-1-like"/>
    <property type="match status" value="1"/>
</dbReference>